<keyword evidence="5 9" id="KW-0732">Signal</keyword>
<dbReference type="SUPFAM" id="SSF47699">
    <property type="entry name" value="Bifunctional inhibitor/lipid-transfer protein/seed storage 2S albumin"/>
    <property type="match status" value="1"/>
</dbReference>
<dbReference type="InterPro" id="IPR036312">
    <property type="entry name" value="Bifun_inhib/LTP/seed_sf"/>
</dbReference>
<evidence type="ECO:0000256" key="9">
    <source>
        <dbReference type="SAM" id="SignalP"/>
    </source>
</evidence>
<dbReference type="GO" id="GO:0098552">
    <property type="term" value="C:side of membrane"/>
    <property type="evidence" value="ECO:0007669"/>
    <property type="project" value="UniProtKB-KW"/>
</dbReference>
<dbReference type="EMBL" id="JAJSOW010000103">
    <property type="protein sequence ID" value="KAI9173811.1"/>
    <property type="molecule type" value="Genomic_DNA"/>
</dbReference>
<dbReference type="Proteomes" id="UP001064489">
    <property type="component" value="Chromosome 8"/>
</dbReference>
<feature type="signal peptide" evidence="9">
    <location>
        <begin position="1"/>
        <end position="28"/>
    </location>
</feature>
<dbReference type="Pfam" id="PF14368">
    <property type="entry name" value="LTP_2"/>
    <property type="match status" value="1"/>
</dbReference>
<sequence>MAFHKKFWSTVMVVFVVVVMATTRLTEAQQIPSCASKLTQCAVFITNATSKPDTSCCNSIKNAVTNELPCLCTLYTTPGLLASFNISVNDALRVSHDCNVNTDLPTCANIAAPPPVTSPGVPGRDGNGAGSRVAWTGITSILLFWASSMMLF</sequence>
<feature type="chain" id="PRO_5042193189" description="Bifunctional inhibitor/plant lipid transfer protein/seed storage helical domain-containing protein" evidence="9">
    <location>
        <begin position="29"/>
        <end position="152"/>
    </location>
</feature>
<dbReference type="CDD" id="cd00010">
    <property type="entry name" value="AAI_LTSS"/>
    <property type="match status" value="1"/>
</dbReference>
<keyword evidence="4" id="KW-0336">GPI-anchor</keyword>
<comment type="similarity">
    <text evidence="2">Belongs to the plant LTP family.</text>
</comment>
<name>A0AAD5NPM9_ACENE</name>
<keyword evidence="6" id="KW-1015">Disulfide bond</keyword>
<evidence type="ECO:0000256" key="2">
    <source>
        <dbReference type="ARBA" id="ARBA00009748"/>
    </source>
</evidence>
<reference evidence="11" key="1">
    <citation type="journal article" date="2022" name="Plant J.">
        <title>Strategies of tolerance reflected in two North American maple genomes.</title>
        <authorList>
            <person name="McEvoy S.L."/>
            <person name="Sezen U.U."/>
            <person name="Trouern-Trend A."/>
            <person name="McMahon S.M."/>
            <person name="Schaberg P.G."/>
            <person name="Yang J."/>
            <person name="Wegrzyn J.L."/>
            <person name="Swenson N.G."/>
        </authorList>
    </citation>
    <scope>NUCLEOTIDE SEQUENCE</scope>
    <source>
        <strain evidence="11">91603</strain>
    </source>
</reference>
<evidence type="ECO:0000256" key="3">
    <source>
        <dbReference type="ARBA" id="ARBA00022475"/>
    </source>
</evidence>
<dbReference type="GO" id="GO:0005886">
    <property type="term" value="C:plasma membrane"/>
    <property type="evidence" value="ECO:0007669"/>
    <property type="project" value="UniProtKB-SubCell"/>
</dbReference>
<dbReference type="PANTHER" id="PTHR33044">
    <property type="entry name" value="BIFUNCTIONAL INHIBITOR/LIPID-TRANSFER PROTEIN/SEED STORAGE 2S ALBUMIN SUPERFAMILY PROTEIN-RELATED"/>
    <property type="match status" value="1"/>
</dbReference>
<gene>
    <name evidence="11" type="ORF">LWI28_006948</name>
</gene>
<comment type="subcellular location">
    <subcellularLocation>
        <location evidence="1">Cell membrane</location>
        <topology evidence="1">Lipid-anchor</topology>
        <topology evidence="1">GPI-anchor</topology>
    </subcellularLocation>
</comment>
<keyword evidence="12" id="KW-1185">Reference proteome</keyword>
<evidence type="ECO:0000313" key="12">
    <source>
        <dbReference type="Proteomes" id="UP001064489"/>
    </source>
</evidence>
<dbReference type="AlphaFoldDB" id="A0AAD5NPM9"/>
<dbReference type="InterPro" id="IPR016140">
    <property type="entry name" value="Bifunc_inhib/LTP/seed_store"/>
</dbReference>
<keyword evidence="4" id="KW-0472">Membrane</keyword>
<dbReference type="InterPro" id="IPR043325">
    <property type="entry name" value="LTSS"/>
</dbReference>
<evidence type="ECO:0000256" key="6">
    <source>
        <dbReference type="ARBA" id="ARBA00023157"/>
    </source>
</evidence>
<reference evidence="11" key="2">
    <citation type="submission" date="2023-02" db="EMBL/GenBank/DDBJ databases">
        <authorList>
            <person name="Swenson N.G."/>
            <person name="Wegrzyn J.L."/>
            <person name="Mcevoy S.L."/>
        </authorList>
    </citation>
    <scope>NUCLEOTIDE SEQUENCE</scope>
    <source>
        <strain evidence="11">91603</strain>
        <tissue evidence="11">Leaf</tissue>
    </source>
</reference>
<protein>
    <recommendedName>
        <fullName evidence="10">Bifunctional inhibitor/plant lipid transfer protein/seed storage helical domain-containing protein</fullName>
    </recommendedName>
</protein>
<comment type="caution">
    <text evidence="11">The sequence shown here is derived from an EMBL/GenBank/DDBJ whole genome shotgun (WGS) entry which is preliminary data.</text>
</comment>
<accession>A0AAD5NPM9</accession>
<keyword evidence="7" id="KW-0325">Glycoprotein</keyword>
<keyword evidence="8" id="KW-0449">Lipoprotein</keyword>
<keyword evidence="3" id="KW-1003">Cell membrane</keyword>
<evidence type="ECO:0000256" key="5">
    <source>
        <dbReference type="ARBA" id="ARBA00022729"/>
    </source>
</evidence>
<evidence type="ECO:0000313" key="11">
    <source>
        <dbReference type="EMBL" id="KAI9173811.1"/>
    </source>
</evidence>
<evidence type="ECO:0000256" key="1">
    <source>
        <dbReference type="ARBA" id="ARBA00004609"/>
    </source>
</evidence>
<dbReference type="Gene3D" id="1.10.110.10">
    <property type="entry name" value="Plant lipid-transfer and hydrophobic proteins"/>
    <property type="match status" value="1"/>
</dbReference>
<proteinExistence type="inferred from homology"/>
<organism evidence="11 12">
    <name type="scientific">Acer negundo</name>
    <name type="common">Box elder</name>
    <dbReference type="NCBI Taxonomy" id="4023"/>
    <lineage>
        <taxon>Eukaryota</taxon>
        <taxon>Viridiplantae</taxon>
        <taxon>Streptophyta</taxon>
        <taxon>Embryophyta</taxon>
        <taxon>Tracheophyta</taxon>
        <taxon>Spermatophyta</taxon>
        <taxon>Magnoliopsida</taxon>
        <taxon>eudicotyledons</taxon>
        <taxon>Gunneridae</taxon>
        <taxon>Pentapetalae</taxon>
        <taxon>rosids</taxon>
        <taxon>malvids</taxon>
        <taxon>Sapindales</taxon>
        <taxon>Sapindaceae</taxon>
        <taxon>Hippocastanoideae</taxon>
        <taxon>Acereae</taxon>
        <taxon>Acer</taxon>
    </lineage>
</organism>
<evidence type="ECO:0000256" key="4">
    <source>
        <dbReference type="ARBA" id="ARBA00022622"/>
    </source>
</evidence>
<feature type="domain" description="Bifunctional inhibitor/plant lipid transfer protein/seed storage helical" evidence="10">
    <location>
        <begin position="17"/>
        <end position="107"/>
    </location>
</feature>
<evidence type="ECO:0000256" key="8">
    <source>
        <dbReference type="ARBA" id="ARBA00023288"/>
    </source>
</evidence>
<evidence type="ECO:0000259" key="10">
    <source>
        <dbReference type="Pfam" id="PF14368"/>
    </source>
</evidence>
<evidence type="ECO:0000256" key="7">
    <source>
        <dbReference type="ARBA" id="ARBA00023180"/>
    </source>
</evidence>